<reference evidence="2" key="1">
    <citation type="journal article" date="2023" name="Science">
        <title>Genome structures resolve the early diversification of teleost fishes.</title>
        <authorList>
            <person name="Parey E."/>
            <person name="Louis A."/>
            <person name="Montfort J."/>
            <person name="Bouchez O."/>
            <person name="Roques C."/>
            <person name="Iampietro C."/>
            <person name="Lluch J."/>
            <person name="Castinel A."/>
            <person name="Donnadieu C."/>
            <person name="Desvignes T."/>
            <person name="Floi Bucao C."/>
            <person name="Jouanno E."/>
            <person name="Wen M."/>
            <person name="Mejri S."/>
            <person name="Dirks R."/>
            <person name="Jansen H."/>
            <person name="Henkel C."/>
            <person name="Chen W.J."/>
            <person name="Zahm M."/>
            <person name="Cabau C."/>
            <person name="Klopp C."/>
            <person name="Thompson A.W."/>
            <person name="Robinson-Rechavi M."/>
            <person name="Braasch I."/>
            <person name="Lecointre G."/>
            <person name="Bobe J."/>
            <person name="Postlethwait J.H."/>
            <person name="Berthelot C."/>
            <person name="Roest Crollius H."/>
            <person name="Guiguen Y."/>
        </authorList>
    </citation>
    <scope>NUCLEOTIDE SEQUENCE</scope>
    <source>
        <strain evidence="2">NC1722</strain>
    </source>
</reference>
<gene>
    <name evidence="2" type="ORF">AAFF_G00015080</name>
</gene>
<feature type="region of interest" description="Disordered" evidence="1">
    <location>
        <begin position="78"/>
        <end position="130"/>
    </location>
</feature>
<name>A0AAD7S621_9TELE</name>
<keyword evidence="3" id="KW-1185">Reference proteome</keyword>
<proteinExistence type="predicted"/>
<organism evidence="2 3">
    <name type="scientific">Aldrovandia affinis</name>
    <dbReference type="NCBI Taxonomy" id="143900"/>
    <lineage>
        <taxon>Eukaryota</taxon>
        <taxon>Metazoa</taxon>
        <taxon>Chordata</taxon>
        <taxon>Craniata</taxon>
        <taxon>Vertebrata</taxon>
        <taxon>Euteleostomi</taxon>
        <taxon>Actinopterygii</taxon>
        <taxon>Neopterygii</taxon>
        <taxon>Teleostei</taxon>
        <taxon>Notacanthiformes</taxon>
        <taxon>Halosauridae</taxon>
        <taxon>Aldrovandia</taxon>
    </lineage>
</organism>
<accession>A0AAD7S621</accession>
<evidence type="ECO:0000313" key="3">
    <source>
        <dbReference type="Proteomes" id="UP001221898"/>
    </source>
</evidence>
<sequence length="130" mass="13955">MSTRQKTAPLAKRDNVVYVFRGGYSVSPAAVGKRRICDCLSVIQGQLKQMAVTVSSPGQTPASAPRRVSVCRFNDARREAEPGIPRPARPEAWAESKPAQVVAKSESAEIPKEMRGQPGSQGKHGALGTR</sequence>
<feature type="compositionally biased region" description="Basic and acidic residues" evidence="1">
    <location>
        <begin position="106"/>
        <end position="115"/>
    </location>
</feature>
<evidence type="ECO:0000313" key="2">
    <source>
        <dbReference type="EMBL" id="KAJ8396670.1"/>
    </source>
</evidence>
<dbReference type="Proteomes" id="UP001221898">
    <property type="component" value="Unassembled WGS sequence"/>
</dbReference>
<protein>
    <submittedName>
        <fullName evidence="2">Uncharacterized protein</fullName>
    </submittedName>
</protein>
<comment type="caution">
    <text evidence="2">The sequence shown here is derived from an EMBL/GenBank/DDBJ whole genome shotgun (WGS) entry which is preliminary data.</text>
</comment>
<dbReference type="EMBL" id="JAINUG010000104">
    <property type="protein sequence ID" value="KAJ8396670.1"/>
    <property type="molecule type" value="Genomic_DNA"/>
</dbReference>
<dbReference type="AlphaFoldDB" id="A0AAD7S621"/>
<evidence type="ECO:0000256" key="1">
    <source>
        <dbReference type="SAM" id="MobiDB-lite"/>
    </source>
</evidence>